<dbReference type="EMBL" id="UINC01058033">
    <property type="protein sequence ID" value="SVB79835.1"/>
    <property type="molecule type" value="Genomic_DNA"/>
</dbReference>
<sequence>MATAVVRLVRTVAVALAVSAVSTCGPGDSEQTECRCVEDTDLEAFPECRGMELTERRDPSNPFATRTPDCPSGKLLFLREPLRPENVLLNVRDTFEGFSPVQYMDQVTEDFLFVPDADDLQRFPEAFNPPEDYNPESNSDTLWTRDDERRFASNLLDRTRFHRIEFSRWYEAGRDQQITTSDPLVET</sequence>
<feature type="non-terminal residue" evidence="1">
    <location>
        <position position="187"/>
    </location>
</feature>
<accession>A0A382GYB7</accession>
<reference evidence="1" key="1">
    <citation type="submission" date="2018-05" db="EMBL/GenBank/DDBJ databases">
        <authorList>
            <person name="Lanie J.A."/>
            <person name="Ng W.-L."/>
            <person name="Kazmierczak K.M."/>
            <person name="Andrzejewski T.M."/>
            <person name="Davidsen T.M."/>
            <person name="Wayne K.J."/>
            <person name="Tettelin H."/>
            <person name="Glass J.I."/>
            <person name="Rusch D."/>
            <person name="Podicherti R."/>
            <person name="Tsui H.-C.T."/>
            <person name="Winkler M.E."/>
        </authorList>
    </citation>
    <scope>NUCLEOTIDE SEQUENCE</scope>
</reference>
<organism evidence="1">
    <name type="scientific">marine metagenome</name>
    <dbReference type="NCBI Taxonomy" id="408172"/>
    <lineage>
        <taxon>unclassified sequences</taxon>
        <taxon>metagenomes</taxon>
        <taxon>ecological metagenomes</taxon>
    </lineage>
</organism>
<dbReference type="AlphaFoldDB" id="A0A382GYB7"/>
<evidence type="ECO:0000313" key="1">
    <source>
        <dbReference type="EMBL" id="SVB79835.1"/>
    </source>
</evidence>
<proteinExistence type="predicted"/>
<protein>
    <submittedName>
        <fullName evidence="1">Uncharacterized protein</fullName>
    </submittedName>
</protein>
<name>A0A382GYB7_9ZZZZ</name>
<gene>
    <name evidence="1" type="ORF">METZ01_LOCUS232689</name>
</gene>